<sequence length="89" mass="10090">MRPTAKYANAQVLSLLLNVFWGSNDGEMNGCACLIEKCNFGGWQSVALNIKAADTIVHRAWAFRHQKTSLAWMSKNVCSIRIIRHFYQS</sequence>
<protein>
    <submittedName>
        <fullName evidence="1">Uncharacterized protein</fullName>
    </submittedName>
</protein>
<organism evidence="1 2">
    <name type="scientific">Puniceibacterium antarcticum</name>
    <dbReference type="NCBI Taxonomy" id="1206336"/>
    <lineage>
        <taxon>Bacteria</taxon>
        <taxon>Pseudomonadati</taxon>
        <taxon>Pseudomonadota</taxon>
        <taxon>Alphaproteobacteria</taxon>
        <taxon>Rhodobacterales</taxon>
        <taxon>Paracoccaceae</taxon>
        <taxon>Puniceibacterium</taxon>
    </lineage>
</organism>
<dbReference type="EMBL" id="AWWI01000064">
    <property type="protein sequence ID" value="PIL20266.1"/>
    <property type="molecule type" value="Genomic_DNA"/>
</dbReference>
<gene>
    <name evidence="1" type="ORF">P775_09960</name>
</gene>
<name>A0A2G8RF92_9RHOB</name>
<evidence type="ECO:0000313" key="2">
    <source>
        <dbReference type="Proteomes" id="UP000231259"/>
    </source>
</evidence>
<keyword evidence="2" id="KW-1185">Reference proteome</keyword>
<evidence type="ECO:0000313" key="1">
    <source>
        <dbReference type="EMBL" id="PIL20266.1"/>
    </source>
</evidence>
<comment type="caution">
    <text evidence="1">The sequence shown here is derived from an EMBL/GenBank/DDBJ whole genome shotgun (WGS) entry which is preliminary data.</text>
</comment>
<accession>A0A2G8RF92</accession>
<dbReference type="Proteomes" id="UP000231259">
    <property type="component" value="Unassembled WGS sequence"/>
</dbReference>
<proteinExistence type="predicted"/>
<reference evidence="1 2" key="1">
    <citation type="submission" date="2013-09" db="EMBL/GenBank/DDBJ databases">
        <title>Genome sequencing of Phaeobacter antarcticus sp. nov. SM1211.</title>
        <authorList>
            <person name="Zhang X.-Y."/>
            <person name="Liu C."/>
            <person name="Chen X.-L."/>
            <person name="Xie B.-B."/>
            <person name="Qin Q.-L."/>
            <person name="Rong J.-C."/>
            <person name="Zhang Y.-Z."/>
        </authorList>
    </citation>
    <scope>NUCLEOTIDE SEQUENCE [LARGE SCALE GENOMIC DNA]</scope>
    <source>
        <strain evidence="1 2">SM1211</strain>
    </source>
</reference>
<dbReference type="AlphaFoldDB" id="A0A2G8RF92"/>